<evidence type="ECO:0000313" key="5">
    <source>
        <dbReference type="Proteomes" id="UP000176998"/>
    </source>
</evidence>
<accession>A0A1G4BKT0</accession>
<dbReference type="Pfam" id="PF11951">
    <property type="entry name" value="Fungal_trans_2"/>
    <property type="match status" value="1"/>
</dbReference>
<sequence length="293" mass="33013">MSSTTFSLTMPASQPSSFPEATEKRRCWECQRRRLVCDSVKPVCNRCRASGIVCPGYDDRKPLTWLAPGKVTCRTRRKGLAADKDTGTKKTARTKPKPKHKEDSQGKEASVKVASRNKYGGELVFHSTLRTDICEIFEAVQYFNAVFYPYTKSGHAPKSNVFVDEIPLKVVKYLPITIAHNLVAVVFHHRMHVQSEWKNDCPSIKHAEARLHHHRGLSIRALNEDIANEKTQSSDVVLTGVILLLQSEINACITPYWRQHVDGLLAMLQYRGGARGWARSASYLNGVLLSFMM</sequence>
<evidence type="ECO:0000256" key="2">
    <source>
        <dbReference type="SAM" id="MobiDB-lite"/>
    </source>
</evidence>
<dbReference type="GeneID" id="34555946"/>
<gene>
    <name evidence="4" type="ORF">CORC01_02786</name>
</gene>
<comment type="caution">
    <text evidence="4">The sequence shown here is derived from an EMBL/GenBank/DDBJ whole genome shotgun (WGS) entry which is preliminary data.</text>
</comment>
<dbReference type="InterPro" id="IPR053175">
    <property type="entry name" value="DHMBA_Reg_Transcription_Factor"/>
</dbReference>
<evidence type="ECO:0000259" key="3">
    <source>
        <dbReference type="PROSITE" id="PS50048"/>
    </source>
</evidence>
<protein>
    <recommendedName>
        <fullName evidence="3">Zn(2)-C6 fungal-type domain-containing protein</fullName>
    </recommendedName>
</protein>
<dbReference type="EMBL" id="MJBS01000016">
    <property type="protein sequence ID" value="OHF01908.1"/>
    <property type="molecule type" value="Genomic_DNA"/>
</dbReference>
<dbReference type="InterPro" id="IPR001138">
    <property type="entry name" value="Zn2Cys6_DnaBD"/>
</dbReference>
<name>A0A1G4BKT0_9PEZI</name>
<dbReference type="OrthoDB" id="5386330at2759"/>
<dbReference type="GO" id="GO:0000981">
    <property type="term" value="F:DNA-binding transcription factor activity, RNA polymerase II-specific"/>
    <property type="evidence" value="ECO:0007669"/>
    <property type="project" value="InterPro"/>
</dbReference>
<feature type="domain" description="Zn(2)-C6 fungal-type" evidence="3">
    <location>
        <begin position="26"/>
        <end position="54"/>
    </location>
</feature>
<dbReference type="Pfam" id="PF00172">
    <property type="entry name" value="Zn_clus"/>
    <property type="match status" value="1"/>
</dbReference>
<feature type="region of interest" description="Disordered" evidence="2">
    <location>
        <begin position="77"/>
        <end position="111"/>
    </location>
</feature>
<evidence type="ECO:0000256" key="1">
    <source>
        <dbReference type="ARBA" id="ARBA00023242"/>
    </source>
</evidence>
<proteinExistence type="predicted"/>
<dbReference type="InterPro" id="IPR021858">
    <property type="entry name" value="Fun_TF"/>
</dbReference>
<dbReference type="AlphaFoldDB" id="A0A1G4BKT0"/>
<dbReference type="GO" id="GO:0008270">
    <property type="term" value="F:zinc ion binding"/>
    <property type="evidence" value="ECO:0007669"/>
    <property type="project" value="InterPro"/>
</dbReference>
<dbReference type="PROSITE" id="PS50048">
    <property type="entry name" value="ZN2_CY6_FUNGAL_2"/>
    <property type="match status" value="1"/>
</dbReference>
<dbReference type="PANTHER" id="PTHR38791:SF11">
    <property type="entry name" value="ZN(II)2CYS6 TRANSCRIPTION FACTOR (EUROFUNG)"/>
    <property type="match status" value="1"/>
</dbReference>
<dbReference type="PANTHER" id="PTHR38791">
    <property type="entry name" value="ZN(II)2CYS6 TRANSCRIPTION FACTOR (EUROFUNG)-RELATED-RELATED"/>
    <property type="match status" value="1"/>
</dbReference>
<feature type="compositionally biased region" description="Basic and acidic residues" evidence="2">
    <location>
        <begin position="100"/>
        <end position="110"/>
    </location>
</feature>
<organism evidence="4 5">
    <name type="scientific">Colletotrichum orchidophilum</name>
    <dbReference type="NCBI Taxonomy" id="1209926"/>
    <lineage>
        <taxon>Eukaryota</taxon>
        <taxon>Fungi</taxon>
        <taxon>Dikarya</taxon>
        <taxon>Ascomycota</taxon>
        <taxon>Pezizomycotina</taxon>
        <taxon>Sordariomycetes</taxon>
        <taxon>Hypocreomycetidae</taxon>
        <taxon>Glomerellales</taxon>
        <taxon>Glomerellaceae</taxon>
        <taxon>Colletotrichum</taxon>
    </lineage>
</organism>
<feature type="compositionally biased region" description="Basic residues" evidence="2">
    <location>
        <begin position="90"/>
        <end position="99"/>
    </location>
</feature>
<keyword evidence="1" id="KW-0539">Nucleus</keyword>
<dbReference type="Proteomes" id="UP000176998">
    <property type="component" value="Unassembled WGS sequence"/>
</dbReference>
<dbReference type="SMART" id="SM00066">
    <property type="entry name" value="GAL4"/>
    <property type="match status" value="1"/>
</dbReference>
<dbReference type="CDD" id="cd00067">
    <property type="entry name" value="GAL4"/>
    <property type="match status" value="1"/>
</dbReference>
<dbReference type="InterPro" id="IPR036864">
    <property type="entry name" value="Zn2-C6_fun-type_DNA-bd_sf"/>
</dbReference>
<evidence type="ECO:0000313" key="4">
    <source>
        <dbReference type="EMBL" id="OHF01908.1"/>
    </source>
</evidence>
<keyword evidence="5" id="KW-1185">Reference proteome</keyword>
<dbReference type="RefSeq" id="XP_022479050.1">
    <property type="nucleotide sequence ID" value="XM_022614436.1"/>
</dbReference>
<reference evidence="4 5" key="1">
    <citation type="submission" date="2016-09" db="EMBL/GenBank/DDBJ databases">
        <authorList>
            <person name="Capua I."/>
            <person name="De Benedictis P."/>
            <person name="Joannis T."/>
            <person name="Lombin L.H."/>
            <person name="Cattoli G."/>
        </authorList>
    </citation>
    <scope>NUCLEOTIDE SEQUENCE [LARGE SCALE GENOMIC DNA]</scope>
    <source>
        <strain evidence="4 5">IMI 309357</strain>
    </source>
</reference>
<dbReference type="SUPFAM" id="SSF57701">
    <property type="entry name" value="Zn2/Cys6 DNA-binding domain"/>
    <property type="match status" value="1"/>
</dbReference>